<dbReference type="EMBL" id="JANPWB010000009">
    <property type="protein sequence ID" value="KAJ1157920.1"/>
    <property type="molecule type" value="Genomic_DNA"/>
</dbReference>
<protein>
    <submittedName>
        <fullName evidence="1">Uncharacterized protein</fullName>
    </submittedName>
</protein>
<dbReference type="AlphaFoldDB" id="A0AAV7S160"/>
<proteinExistence type="predicted"/>
<evidence type="ECO:0000313" key="2">
    <source>
        <dbReference type="Proteomes" id="UP001066276"/>
    </source>
</evidence>
<comment type="caution">
    <text evidence="1">The sequence shown here is derived from an EMBL/GenBank/DDBJ whole genome shotgun (WGS) entry which is preliminary data.</text>
</comment>
<sequence length="161" mass="18226">MDSTISTLAIETKSILSDIASFQSRMTGLEQHGTAVEGHLNTVPDREQEHLFLCSKLIDLEDRSHRDNVCFFGFSECIEWTNIQAFLQKVLPTLTSTTFDPPLEFQQAHLLESKRPDGASQPRPIIACLLCHTQVRQLLMGDRTHGPFHPDDYEILITADF</sequence>
<evidence type="ECO:0000313" key="1">
    <source>
        <dbReference type="EMBL" id="KAJ1157920.1"/>
    </source>
</evidence>
<gene>
    <name evidence="1" type="ORF">NDU88_010617</name>
</gene>
<accession>A0AAV7S160</accession>
<keyword evidence="2" id="KW-1185">Reference proteome</keyword>
<name>A0AAV7S160_PLEWA</name>
<organism evidence="1 2">
    <name type="scientific">Pleurodeles waltl</name>
    <name type="common">Iberian ribbed newt</name>
    <dbReference type="NCBI Taxonomy" id="8319"/>
    <lineage>
        <taxon>Eukaryota</taxon>
        <taxon>Metazoa</taxon>
        <taxon>Chordata</taxon>
        <taxon>Craniata</taxon>
        <taxon>Vertebrata</taxon>
        <taxon>Euteleostomi</taxon>
        <taxon>Amphibia</taxon>
        <taxon>Batrachia</taxon>
        <taxon>Caudata</taxon>
        <taxon>Salamandroidea</taxon>
        <taxon>Salamandridae</taxon>
        <taxon>Pleurodelinae</taxon>
        <taxon>Pleurodeles</taxon>
    </lineage>
</organism>
<dbReference type="Gene3D" id="3.30.70.1820">
    <property type="entry name" value="L1 transposable element, RRM domain"/>
    <property type="match status" value="1"/>
</dbReference>
<dbReference type="Proteomes" id="UP001066276">
    <property type="component" value="Chromosome 5"/>
</dbReference>
<reference evidence="1" key="1">
    <citation type="journal article" date="2022" name="bioRxiv">
        <title>Sequencing and chromosome-scale assembly of the giantPleurodeles waltlgenome.</title>
        <authorList>
            <person name="Brown T."/>
            <person name="Elewa A."/>
            <person name="Iarovenko S."/>
            <person name="Subramanian E."/>
            <person name="Araus A.J."/>
            <person name="Petzold A."/>
            <person name="Susuki M."/>
            <person name="Suzuki K.-i.T."/>
            <person name="Hayashi T."/>
            <person name="Toyoda A."/>
            <person name="Oliveira C."/>
            <person name="Osipova E."/>
            <person name="Leigh N.D."/>
            <person name="Simon A."/>
            <person name="Yun M.H."/>
        </authorList>
    </citation>
    <scope>NUCLEOTIDE SEQUENCE</scope>
    <source>
        <strain evidence="1">20211129_DDA</strain>
        <tissue evidence="1">Liver</tissue>
    </source>
</reference>